<keyword evidence="3" id="KW-0788">Thiol protease</keyword>
<evidence type="ECO:0000313" key="7">
    <source>
        <dbReference type="Proteomes" id="UP000253664"/>
    </source>
</evidence>
<comment type="caution">
    <text evidence="6">The sequence shown here is derived from an EMBL/GenBank/DDBJ whole genome shotgun (WGS) entry which is preliminary data.</text>
</comment>
<keyword evidence="3" id="KW-0378">Hydrolase</keyword>
<proteinExistence type="inferred from homology"/>
<feature type="compositionally biased region" description="Basic and acidic residues" evidence="4">
    <location>
        <begin position="644"/>
        <end position="691"/>
    </location>
</feature>
<dbReference type="GO" id="GO:0004198">
    <property type="term" value="F:calcium-dependent cysteine-type endopeptidase activity"/>
    <property type="evidence" value="ECO:0007669"/>
    <property type="project" value="InterPro"/>
</dbReference>
<feature type="compositionally biased region" description="Acidic residues" evidence="4">
    <location>
        <begin position="754"/>
        <end position="769"/>
    </location>
</feature>
<reference evidence="6 7" key="1">
    <citation type="journal article" date="2015" name="BMC Genomics">
        <title>Insights from the genome of Ophiocordyceps polyrhachis-furcata to pathogenicity and host specificity in insect fungi.</title>
        <authorList>
            <person name="Wichadakul D."/>
            <person name="Kobmoo N."/>
            <person name="Ingsriswang S."/>
            <person name="Tangphatsornruang S."/>
            <person name="Chantasingh D."/>
            <person name="Luangsa-ard J.J."/>
            <person name="Eurwilaichitr L."/>
        </authorList>
    </citation>
    <scope>NUCLEOTIDE SEQUENCE [LARGE SCALE GENOMIC DNA]</scope>
    <source>
        <strain evidence="6 7">BCC 54312</strain>
    </source>
</reference>
<dbReference type="PROSITE" id="PS00139">
    <property type="entry name" value="THIOL_PROTEASE_CYS"/>
    <property type="match status" value="1"/>
</dbReference>
<feature type="region of interest" description="Disordered" evidence="4">
    <location>
        <begin position="1"/>
        <end position="42"/>
    </location>
</feature>
<organism evidence="6 7">
    <name type="scientific">Ophiocordyceps polyrhachis-furcata BCC 54312</name>
    <dbReference type="NCBI Taxonomy" id="1330021"/>
    <lineage>
        <taxon>Eukaryota</taxon>
        <taxon>Fungi</taxon>
        <taxon>Dikarya</taxon>
        <taxon>Ascomycota</taxon>
        <taxon>Pezizomycotina</taxon>
        <taxon>Sordariomycetes</taxon>
        <taxon>Hypocreomycetidae</taxon>
        <taxon>Hypocreales</taxon>
        <taxon>Ophiocordycipitaceae</taxon>
        <taxon>Ophiocordyceps</taxon>
    </lineage>
</organism>
<dbReference type="Gene3D" id="3.90.70.10">
    <property type="entry name" value="Cysteine proteinases"/>
    <property type="match status" value="1"/>
</dbReference>
<dbReference type="OrthoDB" id="424753at2759"/>
<dbReference type="InterPro" id="IPR001300">
    <property type="entry name" value="Peptidase_C2_calpain_cat"/>
</dbReference>
<dbReference type="Pfam" id="PF00648">
    <property type="entry name" value="Peptidase_C2"/>
    <property type="match status" value="1"/>
</dbReference>
<comment type="similarity">
    <text evidence="1">Belongs to the peptidase C2 family.</text>
</comment>
<dbReference type="InterPro" id="IPR022684">
    <property type="entry name" value="Calpain_cysteine_protease"/>
</dbReference>
<dbReference type="PANTHER" id="PTHR10183">
    <property type="entry name" value="CALPAIN"/>
    <property type="match status" value="1"/>
</dbReference>
<dbReference type="EMBL" id="LKCN02000003">
    <property type="protein sequence ID" value="RCI14946.1"/>
    <property type="molecule type" value="Genomic_DNA"/>
</dbReference>
<dbReference type="GO" id="GO:0006508">
    <property type="term" value="P:proteolysis"/>
    <property type="evidence" value="ECO:0007669"/>
    <property type="project" value="UniProtKB-KW"/>
</dbReference>
<feature type="compositionally biased region" description="Basic and acidic residues" evidence="4">
    <location>
        <begin position="858"/>
        <end position="867"/>
    </location>
</feature>
<accession>A0A367LKI6</accession>
<feature type="compositionally biased region" description="Basic and acidic residues" evidence="4">
    <location>
        <begin position="623"/>
        <end position="636"/>
    </location>
</feature>
<dbReference type="PANTHER" id="PTHR10183:SF397">
    <property type="entry name" value="CALPAIN CATALYTIC DOMAIN-CONTAINING PROTEIN"/>
    <property type="match status" value="1"/>
</dbReference>
<feature type="region of interest" description="Disordered" evidence="4">
    <location>
        <begin position="836"/>
        <end position="867"/>
    </location>
</feature>
<dbReference type="Proteomes" id="UP000253664">
    <property type="component" value="Unassembled WGS sequence"/>
</dbReference>
<sequence>MHGYSSSEESDDPRRPRPQPSNDTNQTQKKKRKKRLAPQQSINANWKKFSNRTFRAALCVLPFDPVAPAASESPNELLSDGYERAAEECRRKVNKIAQECRRVNMRYRDPGWDLLFNNIKDWDLKYQRGNCLNSLGDRKFELSNATLLGSGASVPKAVKRLHEIFERPTFMRHVSGGDVKQGSLGDCWIMAGLTAMANVEAGIRRSCVAHDTKIGIYGFVFYRDGEWIYSIIDDKLYLKSPCWDCPSMQRDLLQQIDREDVEKVYRRTYQTGSKSLFFAQCRDQNETWVPLIEKAYAKAHGDYASLNGGYVGEAIEDLSGGVTTELLSADILDTDLFWDGEMSRVNDEFLFGCSTGLLEHGYGQRDGICEGHAYIVLEARTLSHSGERLVKLRNPWGKVRKGVWEGPWSDGSKEWTAQVQAELGHTFGNDSVFWIPYEDLLRKFTHFDRTRLFREADWRCCQRWIGVDVPWRADYHEKFHLRLSCASPVVLALSQLDGRYFKGLHGQYVFRIHFRLHQQDRPDAEDFIVRSHGNYFMKRSVAVEIPQLPAGSYVVYLKVVGERDGDLPSVEEVVRRECKGRVENEKLATVGYAYDVAHSKAWAHMDKVASLRKRRDRNKASACRRDERRRQWERRQMTRSVKRQQKEKNEVKKRDKNRDDDERHEAGQDAQEERDNDGGKGAKSDQEESAAKMDGTTASDSSCASSSPRDTPKSQASIMVPSMEKQEVPPIAGPPPPPPTKTKIQTKKKKKDEDSDQGDTSDSPVEDWEALYSSDDLTRKPRLTSRPPRPPRDDYDTEEEKMPDPWNAVCIVGIRVYSKDARLQLRTVMEGDELLEDGMGEKGGEELDNAQVNASGMRADDQREETA</sequence>
<evidence type="ECO:0000256" key="1">
    <source>
        <dbReference type="ARBA" id="ARBA00007623"/>
    </source>
</evidence>
<name>A0A367LKI6_9HYPO</name>
<dbReference type="InterPro" id="IPR000169">
    <property type="entry name" value="Pept_cys_AS"/>
</dbReference>
<gene>
    <name evidence="6" type="ORF">L249_6558</name>
</gene>
<evidence type="ECO:0000313" key="6">
    <source>
        <dbReference type="EMBL" id="RCI14946.1"/>
    </source>
</evidence>
<dbReference type="InterPro" id="IPR038765">
    <property type="entry name" value="Papain-like_cys_pep_sf"/>
</dbReference>
<feature type="region of interest" description="Disordered" evidence="4">
    <location>
        <begin position="611"/>
        <end position="801"/>
    </location>
</feature>
<keyword evidence="3" id="KW-0645">Protease</keyword>
<feature type="active site" evidence="2 3">
    <location>
        <position position="394"/>
    </location>
</feature>
<dbReference type="SMART" id="SM00230">
    <property type="entry name" value="CysPc"/>
    <property type="match status" value="1"/>
</dbReference>
<evidence type="ECO:0000256" key="3">
    <source>
        <dbReference type="PROSITE-ProRule" id="PRU00239"/>
    </source>
</evidence>
<dbReference type="SUPFAM" id="SSF54001">
    <property type="entry name" value="Cysteine proteinases"/>
    <property type="match status" value="1"/>
</dbReference>
<feature type="active site" evidence="2 3">
    <location>
        <position position="372"/>
    </location>
</feature>
<evidence type="ECO:0000256" key="4">
    <source>
        <dbReference type="SAM" id="MobiDB-lite"/>
    </source>
</evidence>
<evidence type="ECO:0000256" key="2">
    <source>
        <dbReference type="PIRSR" id="PIRSR622684-1"/>
    </source>
</evidence>
<dbReference type="PROSITE" id="PS50203">
    <property type="entry name" value="CALPAIN_CAT"/>
    <property type="match status" value="1"/>
</dbReference>
<protein>
    <recommendedName>
        <fullName evidence="5">Calpain catalytic domain-containing protein</fullName>
    </recommendedName>
</protein>
<dbReference type="STRING" id="1330021.A0A367LKI6"/>
<keyword evidence="7" id="KW-1185">Reference proteome</keyword>
<feature type="compositionally biased region" description="Pro residues" evidence="4">
    <location>
        <begin position="731"/>
        <end position="740"/>
    </location>
</feature>
<evidence type="ECO:0000259" key="5">
    <source>
        <dbReference type="PROSITE" id="PS50203"/>
    </source>
</evidence>
<feature type="active site" evidence="2 3">
    <location>
        <position position="187"/>
    </location>
</feature>
<feature type="domain" description="Calpain catalytic" evidence="5">
    <location>
        <begin position="159"/>
        <end position="453"/>
    </location>
</feature>
<dbReference type="AlphaFoldDB" id="A0A367LKI6"/>
<feature type="compositionally biased region" description="Low complexity" evidence="4">
    <location>
        <begin position="698"/>
        <end position="707"/>
    </location>
</feature>